<dbReference type="AlphaFoldDB" id="A0A165F108"/>
<dbReference type="Pfam" id="PF19889">
    <property type="entry name" value="DUF6362"/>
    <property type="match status" value="1"/>
</dbReference>
<keyword evidence="3" id="KW-1185">Reference proteome</keyword>
<gene>
    <name evidence="2" type="ORF">AVW16_01115</name>
</gene>
<organism evidence="2 3">
    <name type="scientific">Crenobacter luteus</name>
    <dbReference type="NCBI Taxonomy" id="1452487"/>
    <lineage>
        <taxon>Bacteria</taxon>
        <taxon>Pseudomonadati</taxon>
        <taxon>Pseudomonadota</taxon>
        <taxon>Betaproteobacteria</taxon>
        <taxon>Neisseriales</taxon>
        <taxon>Neisseriaceae</taxon>
        <taxon>Crenobacter</taxon>
    </lineage>
</organism>
<dbReference type="OrthoDB" id="5803293at2"/>
<dbReference type="Proteomes" id="UP000076625">
    <property type="component" value="Unassembled WGS sequence"/>
</dbReference>
<name>A0A165F108_9NEIS</name>
<dbReference type="InterPro" id="IPR013324">
    <property type="entry name" value="RNA_pol_sigma_r3/r4-like"/>
</dbReference>
<comment type="caution">
    <text evidence="2">The sequence shown here is derived from an EMBL/GenBank/DDBJ whole genome shotgun (WGS) entry which is preliminary data.</text>
</comment>
<dbReference type="EMBL" id="LQQU01000034">
    <property type="protein sequence ID" value="KZE29551.1"/>
    <property type="molecule type" value="Genomic_DNA"/>
</dbReference>
<evidence type="ECO:0000313" key="3">
    <source>
        <dbReference type="Proteomes" id="UP000076625"/>
    </source>
</evidence>
<accession>A0A165F108</accession>
<proteinExistence type="predicted"/>
<dbReference type="InterPro" id="IPR045942">
    <property type="entry name" value="DUF6362"/>
</dbReference>
<protein>
    <submittedName>
        <fullName evidence="2">RNA polymerase subunit sigma</fullName>
    </submittedName>
</protein>
<dbReference type="RefSeq" id="WP_066613649.1">
    <property type="nucleotide sequence ID" value="NZ_LQQU01000034.1"/>
</dbReference>
<sequence>MAEWTIETVADRFIEAARTAHRLPPVRVQGYFNCWPAIKRMPWENLGAEPPVYRFPPDPAAIDRMLETMRWVQWLEEEQRHLVWMRAQRYPWKEICCRFACDRTTAWRRWQAALAIVVEQLQAARRHAAVANSRGRCV</sequence>
<dbReference type="SUPFAM" id="SSF88659">
    <property type="entry name" value="Sigma3 and sigma4 domains of RNA polymerase sigma factors"/>
    <property type="match status" value="1"/>
</dbReference>
<evidence type="ECO:0000259" key="1">
    <source>
        <dbReference type="Pfam" id="PF19889"/>
    </source>
</evidence>
<reference evidence="3" key="1">
    <citation type="submission" date="2016-01" db="EMBL/GenBank/DDBJ databases">
        <title>Draft genome of Chromobacterium sp. F49.</title>
        <authorList>
            <person name="Hong K.W."/>
        </authorList>
    </citation>
    <scope>NUCLEOTIDE SEQUENCE [LARGE SCALE GENOMIC DNA]</scope>
    <source>
        <strain evidence="3">CN10</strain>
    </source>
</reference>
<feature type="domain" description="DUF6362" evidence="1">
    <location>
        <begin position="21"/>
        <end position="117"/>
    </location>
</feature>
<dbReference type="STRING" id="1452487.AVW16_01115"/>
<evidence type="ECO:0000313" key="2">
    <source>
        <dbReference type="EMBL" id="KZE29551.1"/>
    </source>
</evidence>